<dbReference type="InterPro" id="IPR008567">
    <property type="entry name" value="BKACE"/>
</dbReference>
<keyword evidence="2" id="KW-0808">Transferase</keyword>
<sequence>MSRIFSVTVAPNGARRGKTDHPALPIANAEIAQTAASCHAAGAQAIHLHVRDDNGQHSLDAGRYREAMAAVQTAAPGMAIQITTESAGIYDVAAQYDCLAALTPAAASVSVREMARDEATAARLYALAAEAGTDLQHILYNAGDIEQLAVWMNKGIVPAEMRSAIFVLGQYNPAIHAQPSDLQIFLRAGHDLYLDWTICAFGPNELACARAALAAGGNVRVGFENNLLRPDGTPARDNAELVALTVNEGLDLGLTPSTQLPKAC</sequence>
<comment type="caution">
    <text evidence="5">The sequence shown here is derived from an EMBL/GenBank/DDBJ whole genome shotgun (WGS) entry which is preliminary data.</text>
</comment>
<dbReference type="GO" id="GO:0043720">
    <property type="term" value="F:3-keto-5-aminohexanoate cleavage activity"/>
    <property type="evidence" value="ECO:0007669"/>
    <property type="project" value="InterPro"/>
</dbReference>
<keyword evidence="3" id="KW-0479">Metal-binding</keyword>
<keyword evidence="4" id="KW-0862">Zinc</keyword>
<gene>
    <name evidence="5" type="ORF">H1D41_16740</name>
</gene>
<evidence type="ECO:0000256" key="3">
    <source>
        <dbReference type="ARBA" id="ARBA00022723"/>
    </source>
</evidence>
<evidence type="ECO:0000256" key="2">
    <source>
        <dbReference type="ARBA" id="ARBA00022679"/>
    </source>
</evidence>
<evidence type="ECO:0000256" key="4">
    <source>
        <dbReference type="ARBA" id="ARBA00022833"/>
    </source>
</evidence>
<evidence type="ECO:0000313" key="5">
    <source>
        <dbReference type="EMBL" id="MBI1495291.1"/>
    </source>
</evidence>
<reference evidence="5" key="1">
    <citation type="submission" date="2020-10" db="EMBL/GenBank/DDBJ databases">
        <title>Paenihalocynthiibacter styelae gen. nov., sp. nov., isolated from stalked sea squirt Styela clava.</title>
        <authorList>
            <person name="Kim Y.-O."/>
            <person name="Yoon J.-H."/>
        </authorList>
    </citation>
    <scope>NUCLEOTIDE SEQUENCE</scope>
    <source>
        <strain evidence="5">MYP1-1</strain>
    </source>
</reference>
<dbReference type="RefSeq" id="WP_228849998.1">
    <property type="nucleotide sequence ID" value="NZ_JADCKQ010000017.1"/>
</dbReference>
<protein>
    <submittedName>
        <fullName evidence="5">3-keto-5-aminohexanoate cleavage protein</fullName>
    </submittedName>
</protein>
<name>A0A8J7ITD7_9RHOB</name>
<dbReference type="InterPro" id="IPR013785">
    <property type="entry name" value="Aldolase_TIM"/>
</dbReference>
<dbReference type="AlphaFoldDB" id="A0A8J7ITD7"/>
<keyword evidence="6" id="KW-1185">Reference proteome</keyword>
<proteinExistence type="predicted"/>
<dbReference type="Proteomes" id="UP000640583">
    <property type="component" value="Unassembled WGS sequence"/>
</dbReference>
<accession>A0A8J7ITD7</accession>
<dbReference type="Pfam" id="PF05853">
    <property type="entry name" value="BKACE"/>
    <property type="match status" value="1"/>
</dbReference>
<dbReference type="EMBL" id="JADCKQ010000017">
    <property type="protein sequence ID" value="MBI1495291.1"/>
    <property type="molecule type" value="Genomic_DNA"/>
</dbReference>
<evidence type="ECO:0000313" key="6">
    <source>
        <dbReference type="Proteomes" id="UP000640583"/>
    </source>
</evidence>
<dbReference type="Gene3D" id="3.20.20.70">
    <property type="entry name" value="Aldolase class I"/>
    <property type="match status" value="1"/>
</dbReference>
<comment type="cofactor">
    <cofactor evidence="1">
        <name>Zn(2+)</name>
        <dbReference type="ChEBI" id="CHEBI:29105"/>
    </cofactor>
</comment>
<dbReference type="GO" id="GO:0046872">
    <property type="term" value="F:metal ion binding"/>
    <property type="evidence" value="ECO:0007669"/>
    <property type="project" value="UniProtKB-KW"/>
</dbReference>
<evidence type="ECO:0000256" key="1">
    <source>
        <dbReference type="ARBA" id="ARBA00001947"/>
    </source>
</evidence>
<dbReference type="PANTHER" id="PTHR37418:SF2">
    <property type="entry name" value="3-KETO-5-AMINOHEXANOATE CLEAVAGE ENZYME"/>
    <property type="match status" value="1"/>
</dbReference>
<organism evidence="5 6">
    <name type="scientific">Halocynthiibacter styelae</name>
    <dbReference type="NCBI Taxonomy" id="2761955"/>
    <lineage>
        <taxon>Bacteria</taxon>
        <taxon>Pseudomonadati</taxon>
        <taxon>Pseudomonadota</taxon>
        <taxon>Alphaproteobacteria</taxon>
        <taxon>Rhodobacterales</taxon>
        <taxon>Paracoccaceae</taxon>
        <taxon>Halocynthiibacter</taxon>
    </lineage>
</organism>
<dbReference type="PANTHER" id="PTHR37418">
    <property type="entry name" value="3-KETO-5-AMINOHEXANOATE CLEAVAGE ENZYME-RELATED"/>
    <property type="match status" value="1"/>
</dbReference>